<dbReference type="PANTHER" id="PTHR31388">
    <property type="entry name" value="PEROXIDASE 72-RELATED"/>
    <property type="match status" value="1"/>
</dbReference>
<comment type="caution">
    <text evidence="17">The sequence shown here is derived from an EMBL/GenBank/DDBJ whole genome shotgun (WGS) entry which is preliminary data.</text>
</comment>
<sequence length="255" mass="27316">MATAQMFFTIFFVVMLQAQGQLTPDFYDAVCPQALPTIRTVVEAAVALQPRLGASLVRMHFHDCFVNLGGGSYEVLLGRRDATTASKDDANADIPTPFSGLPDLLAKFQSHGLAVEDLVVLSGAHTLGYARCALFRDRLYNETSTIDSDFASALQAQCPRTGGDDELSPLDETSPAVFDVGYYRGLLQNKGLLHSDQQLLGGDGSGDTDALVQHYSENPGEFMADFGAAMIKLGSISPLTGSDGEIRENCRVANA</sequence>
<evidence type="ECO:0000256" key="4">
    <source>
        <dbReference type="ARBA" id="ARBA00022617"/>
    </source>
</evidence>
<dbReference type="Proteomes" id="UP000287651">
    <property type="component" value="Unassembled WGS sequence"/>
</dbReference>
<comment type="catalytic activity">
    <reaction evidence="1">
        <text>2 a phenolic donor + H2O2 = 2 a phenolic radical donor + 2 H2O</text>
        <dbReference type="Rhea" id="RHEA:56136"/>
        <dbReference type="ChEBI" id="CHEBI:15377"/>
        <dbReference type="ChEBI" id="CHEBI:16240"/>
        <dbReference type="ChEBI" id="CHEBI:139520"/>
        <dbReference type="ChEBI" id="CHEBI:139521"/>
        <dbReference type="EC" id="1.11.1.7"/>
    </reaction>
</comment>
<reference evidence="17 18" key="1">
    <citation type="journal article" date="2014" name="Agronomy (Basel)">
        <title>A Draft Genome Sequence for Ensete ventricosum, the Drought-Tolerant Tree Against Hunger.</title>
        <authorList>
            <person name="Harrison J."/>
            <person name="Moore K.A."/>
            <person name="Paszkiewicz K."/>
            <person name="Jones T."/>
            <person name="Grant M."/>
            <person name="Ambacheew D."/>
            <person name="Muzemil S."/>
            <person name="Studholme D.J."/>
        </authorList>
    </citation>
    <scope>NUCLEOTIDE SEQUENCE [LARGE SCALE GENOMIC DNA]</scope>
</reference>
<comment type="similarity">
    <text evidence="2">Belongs to the peroxidase family. Ascorbate peroxidase subfamily.</text>
</comment>
<keyword evidence="8 13" id="KW-0408">Iron</keyword>
<evidence type="ECO:0000256" key="13">
    <source>
        <dbReference type="PIRSR" id="PIRSR600823-3"/>
    </source>
</evidence>
<evidence type="ECO:0000256" key="1">
    <source>
        <dbReference type="ARBA" id="ARBA00000189"/>
    </source>
</evidence>
<dbReference type="InterPro" id="IPR010255">
    <property type="entry name" value="Haem_peroxidase_sf"/>
</dbReference>
<evidence type="ECO:0000256" key="7">
    <source>
        <dbReference type="ARBA" id="ARBA00023002"/>
    </source>
</evidence>
<evidence type="ECO:0000256" key="14">
    <source>
        <dbReference type="PIRSR" id="PIRSR600823-5"/>
    </source>
</evidence>
<dbReference type="InterPro" id="IPR019793">
    <property type="entry name" value="Peroxidases_heam-ligand_BS"/>
</dbReference>
<dbReference type="CDD" id="cd00693">
    <property type="entry name" value="secretory_peroxidase"/>
    <property type="match status" value="1"/>
</dbReference>
<accession>A0A427A8T4</accession>
<comment type="cofactor">
    <cofactor evidence="13">
        <name>heme b</name>
        <dbReference type="ChEBI" id="CHEBI:60344"/>
    </cofactor>
    <text evidence="13">Binds 1 heme b (iron(II)-protoporphyrin IX) group per subunit.</text>
</comment>
<dbReference type="PRINTS" id="PR00461">
    <property type="entry name" value="PLPEROXIDASE"/>
</dbReference>
<dbReference type="PANTHER" id="PTHR31388:SF123">
    <property type="entry name" value="PEROXIDASE RIP1"/>
    <property type="match status" value="1"/>
</dbReference>
<dbReference type="AlphaFoldDB" id="A0A427A8T4"/>
<protein>
    <recommendedName>
        <fullName evidence="16">Plant heme peroxidase family profile domain-containing protein</fullName>
    </recommendedName>
</protein>
<feature type="disulfide bond" evidence="14">
    <location>
        <begin position="132"/>
        <end position="158"/>
    </location>
</feature>
<dbReference type="GO" id="GO:0020037">
    <property type="term" value="F:heme binding"/>
    <property type="evidence" value="ECO:0007669"/>
    <property type="project" value="InterPro"/>
</dbReference>
<dbReference type="GO" id="GO:0140825">
    <property type="term" value="F:lactoperoxidase activity"/>
    <property type="evidence" value="ECO:0007669"/>
    <property type="project" value="UniProtKB-EC"/>
</dbReference>
<evidence type="ECO:0000259" key="16">
    <source>
        <dbReference type="PROSITE" id="PS50873"/>
    </source>
</evidence>
<evidence type="ECO:0000313" key="18">
    <source>
        <dbReference type="Proteomes" id="UP000287651"/>
    </source>
</evidence>
<dbReference type="PROSITE" id="PS00436">
    <property type="entry name" value="PEROXIDASE_2"/>
    <property type="match status" value="1"/>
</dbReference>
<feature type="binding site" evidence="13">
    <location>
        <position position="171"/>
    </location>
    <ligand>
        <name>Ca(2+)</name>
        <dbReference type="ChEBI" id="CHEBI:29108"/>
        <label>2</label>
    </ligand>
</feature>
<evidence type="ECO:0000313" key="17">
    <source>
        <dbReference type="EMBL" id="RRT72633.1"/>
    </source>
</evidence>
<gene>
    <name evidence="17" type="ORF">B296_00033791</name>
</gene>
<dbReference type="PRINTS" id="PR00458">
    <property type="entry name" value="PEROXIDASE"/>
</dbReference>
<keyword evidence="11" id="KW-0376">Hydrogen peroxide</keyword>
<evidence type="ECO:0000256" key="11">
    <source>
        <dbReference type="ARBA" id="ARBA00023324"/>
    </source>
</evidence>
<dbReference type="SUPFAM" id="SSF48113">
    <property type="entry name" value="Heme-dependent peroxidases"/>
    <property type="match status" value="1"/>
</dbReference>
<organism evidence="17 18">
    <name type="scientific">Ensete ventricosum</name>
    <name type="common">Abyssinian banana</name>
    <name type="synonym">Musa ensete</name>
    <dbReference type="NCBI Taxonomy" id="4639"/>
    <lineage>
        <taxon>Eukaryota</taxon>
        <taxon>Viridiplantae</taxon>
        <taxon>Streptophyta</taxon>
        <taxon>Embryophyta</taxon>
        <taxon>Tracheophyta</taxon>
        <taxon>Spermatophyta</taxon>
        <taxon>Magnoliopsida</taxon>
        <taxon>Liliopsida</taxon>
        <taxon>Zingiberales</taxon>
        <taxon>Musaceae</taxon>
        <taxon>Ensete</taxon>
    </lineage>
</organism>
<dbReference type="Gene3D" id="1.10.520.10">
    <property type="match status" value="2"/>
</dbReference>
<dbReference type="InterPro" id="IPR033905">
    <property type="entry name" value="Secretory_peroxidase"/>
</dbReference>
<keyword evidence="15" id="KW-0732">Signal</keyword>
<evidence type="ECO:0000256" key="3">
    <source>
        <dbReference type="ARBA" id="ARBA00022559"/>
    </source>
</evidence>
<keyword evidence="4" id="KW-0349">Heme</keyword>
<dbReference type="EMBL" id="AMZH03003343">
    <property type="protein sequence ID" value="RRT72633.1"/>
    <property type="molecule type" value="Genomic_DNA"/>
</dbReference>
<evidence type="ECO:0000256" key="9">
    <source>
        <dbReference type="ARBA" id="ARBA00023157"/>
    </source>
</evidence>
<feature type="domain" description="Plant heme peroxidase family profile" evidence="16">
    <location>
        <begin position="12"/>
        <end position="254"/>
    </location>
</feature>
<dbReference type="InterPro" id="IPR002016">
    <property type="entry name" value="Haem_peroxidase"/>
</dbReference>
<proteinExistence type="inferred from homology"/>
<feature type="chain" id="PRO_5019210787" description="Plant heme peroxidase family profile domain-containing protein" evidence="15">
    <location>
        <begin position="21"/>
        <end position="255"/>
    </location>
</feature>
<dbReference type="GO" id="GO:0006979">
    <property type="term" value="P:response to oxidative stress"/>
    <property type="evidence" value="ECO:0007669"/>
    <property type="project" value="InterPro"/>
</dbReference>
<evidence type="ECO:0000256" key="15">
    <source>
        <dbReference type="SAM" id="SignalP"/>
    </source>
</evidence>
<dbReference type="GO" id="GO:0046872">
    <property type="term" value="F:metal ion binding"/>
    <property type="evidence" value="ECO:0007669"/>
    <property type="project" value="UniProtKB-KW"/>
</dbReference>
<keyword evidence="5 13" id="KW-0479">Metal-binding</keyword>
<feature type="binding site" evidence="12">
    <location>
        <position position="95"/>
    </location>
    <ligand>
        <name>substrate</name>
    </ligand>
</feature>
<keyword evidence="6 13" id="KW-0106">Calcium</keyword>
<keyword evidence="3" id="KW-0575">Peroxidase</keyword>
<keyword evidence="7" id="KW-0560">Oxidoreductase</keyword>
<evidence type="ECO:0000256" key="2">
    <source>
        <dbReference type="ARBA" id="ARBA00006873"/>
    </source>
</evidence>
<name>A0A427A8T4_ENSVE</name>
<evidence type="ECO:0000256" key="10">
    <source>
        <dbReference type="ARBA" id="ARBA00023283"/>
    </source>
</evidence>
<dbReference type="FunFam" id="1.10.420.10:FF:000001">
    <property type="entry name" value="Peroxidase"/>
    <property type="match status" value="1"/>
</dbReference>
<keyword evidence="10" id="KW-0873">Pyrrolidone carboxylic acid</keyword>
<evidence type="ECO:0000256" key="6">
    <source>
        <dbReference type="ARBA" id="ARBA00022837"/>
    </source>
</evidence>
<evidence type="ECO:0000256" key="8">
    <source>
        <dbReference type="ARBA" id="ARBA00023004"/>
    </source>
</evidence>
<keyword evidence="9 14" id="KW-1015">Disulfide bond</keyword>
<feature type="binding site" evidence="13">
    <location>
        <position position="179"/>
    </location>
    <ligand>
        <name>Ca(2+)</name>
        <dbReference type="ChEBI" id="CHEBI:29108"/>
        <label>2</label>
    </ligand>
</feature>
<feature type="binding site" description="axial binding residue" evidence="13">
    <location>
        <position position="125"/>
    </location>
    <ligand>
        <name>heme b</name>
        <dbReference type="ChEBI" id="CHEBI:60344"/>
    </ligand>
    <ligandPart>
        <name>Fe</name>
        <dbReference type="ChEBI" id="CHEBI:18248"/>
    </ligandPart>
</feature>
<feature type="binding site" evidence="13">
    <location>
        <position position="126"/>
    </location>
    <ligand>
        <name>Ca(2+)</name>
        <dbReference type="ChEBI" id="CHEBI:29108"/>
        <label>2</label>
    </ligand>
</feature>
<comment type="cofactor">
    <cofactor evidence="13">
        <name>Ca(2+)</name>
        <dbReference type="ChEBI" id="CHEBI:29108"/>
    </cofactor>
    <text evidence="13">Binds 2 calcium ions per subunit.</text>
</comment>
<evidence type="ECO:0000256" key="5">
    <source>
        <dbReference type="ARBA" id="ARBA00022723"/>
    </source>
</evidence>
<dbReference type="PROSITE" id="PS50873">
    <property type="entry name" value="PEROXIDASE_4"/>
    <property type="match status" value="1"/>
</dbReference>
<dbReference type="Gene3D" id="1.10.420.10">
    <property type="entry name" value="Peroxidase, domain 2"/>
    <property type="match status" value="1"/>
</dbReference>
<dbReference type="PROSITE" id="PS00435">
    <property type="entry name" value="PEROXIDASE_1"/>
    <property type="match status" value="1"/>
</dbReference>
<dbReference type="InterPro" id="IPR000823">
    <property type="entry name" value="Peroxidase_pln"/>
</dbReference>
<dbReference type="Pfam" id="PF00141">
    <property type="entry name" value="peroxidase"/>
    <property type="match status" value="1"/>
</dbReference>
<dbReference type="GO" id="GO:0042744">
    <property type="term" value="P:hydrogen peroxide catabolic process"/>
    <property type="evidence" value="ECO:0007669"/>
    <property type="project" value="UniProtKB-KW"/>
</dbReference>
<evidence type="ECO:0000256" key="12">
    <source>
        <dbReference type="PIRSR" id="PIRSR600823-2"/>
    </source>
</evidence>
<feature type="signal peptide" evidence="15">
    <location>
        <begin position="1"/>
        <end position="20"/>
    </location>
</feature>
<dbReference type="InterPro" id="IPR019794">
    <property type="entry name" value="Peroxidases_AS"/>
</dbReference>